<dbReference type="InterPro" id="IPR003329">
    <property type="entry name" value="Cytidylyl_trans"/>
</dbReference>
<keyword evidence="1" id="KW-0548">Nucleotidyltransferase</keyword>
<reference evidence="2" key="1">
    <citation type="submission" date="2016-10" db="EMBL/GenBank/DDBJ databases">
        <authorList>
            <person name="Varghese N."/>
            <person name="Submissions S."/>
        </authorList>
    </citation>
    <scope>NUCLEOTIDE SEQUENCE [LARGE SCALE GENOMIC DNA]</scope>
    <source>
        <strain evidence="2">DSM 17298</strain>
    </source>
</reference>
<dbReference type="SUPFAM" id="SSF53448">
    <property type="entry name" value="Nucleotide-diphospho-sugar transferases"/>
    <property type="match status" value="1"/>
</dbReference>
<dbReference type="STRING" id="1120964.GCA_001313265_00159"/>
<dbReference type="AlphaFoldDB" id="A0A1H5RWP7"/>
<keyword evidence="2" id="KW-1185">Reference proteome</keyword>
<dbReference type="GO" id="GO:0008781">
    <property type="term" value="F:N-acylneuraminate cytidylyltransferase activity"/>
    <property type="evidence" value="ECO:0007669"/>
    <property type="project" value="TreeGrafter"/>
</dbReference>
<dbReference type="RefSeq" id="WP_103922862.1">
    <property type="nucleotide sequence ID" value="NZ_FNVR01000001.1"/>
</dbReference>
<evidence type="ECO:0000313" key="2">
    <source>
        <dbReference type="Proteomes" id="UP000236736"/>
    </source>
</evidence>
<dbReference type="Gene3D" id="3.90.550.10">
    <property type="entry name" value="Spore Coat Polysaccharide Biosynthesis Protein SpsA, Chain A"/>
    <property type="match status" value="1"/>
</dbReference>
<keyword evidence="1" id="KW-0808">Transferase</keyword>
<protein>
    <submittedName>
        <fullName evidence="1">N-acylneuraminate cytidylyltransferase</fullName>
    </submittedName>
</protein>
<sequence>MILATICCRGGSKGVPEKNIKLLDGIPLIVHSIRQSQGCSLIQDLIISTDDDRIAQIASEAGAKVPFKRPADLASDTSSKWPVFIHALEFYEKEYGVQVDYLVDLDVTVPLKSPQDIDGAIQLALDHPETEVIITGYEPERNPYFNMMEVRQDGLAEIVKKSETPIVRRQDAPQVYSLSPAAFVIKKSALYNYPHWSKAPCRIYPMPRERAIDIDSNLDFELIEFLMHKKNE</sequence>
<name>A0A1H5RWP7_9BACT</name>
<dbReference type="Pfam" id="PF02348">
    <property type="entry name" value="CTP_transf_3"/>
    <property type="match status" value="1"/>
</dbReference>
<organism evidence="1 2">
    <name type="scientific">Algoriphagus boritolerans DSM 17298 = JCM 18970</name>
    <dbReference type="NCBI Taxonomy" id="1120964"/>
    <lineage>
        <taxon>Bacteria</taxon>
        <taxon>Pseudomonadati</taxon>
        <taxon>Bacteroidota</taxon>
        <taxon>Cytophagia</taxon>
        <taxon>Cytophagales</taxon>
        <taxon>Cyclobacteriaceae</taxon>
        <taxon>Algoriphagus</taxon>
    </lineage>
</organism>
<dbReference type="PANTHER" id="PTHR21485:SF6">
    <property type="entry name" value="N-ACYLNEURAMINATE CYTIDYLYLTRANSFERASE-RELATED"/>
    <property type="match status" value="1"/>
</dbReference>
<dbReference type="OrthoDB" id="9805604at2"/>
<dbReference type="CDD" id="cd02513">
    <property type="entry name" value="CMP-NeuAc_Synthase"/>
    <property type="match status" value="1"/>
</dbReference>
<evidence type="ECO:0000313" key="1">
    <source>
        <dbReference type="EMBL" id="SEF42037.1"/>
    </source>
</evidence>
<dbReference type="PANTHER" id="PTHR21485">
    <property type="entry name" value="HAD SUPERFAMILY MEMBERS CMAS AND KDSC"/>
    <property type="match status" value="1"/>
</dbReference>
<accession>A0A1H5RWP7</accession>
<dbReference type="EMBL" id="FNVR01000001">
    <property type="protein sequence ID" value="SEF42037.1"/>
    <property type="molecule type" value="Genomic_DNA"/>
</dbReference>
<dbReference type="InterPro" id="IPR029044">
    <property type="entry name" value="Nucleotide-diphossugar_trans"/>
</dbReference>
<dbReference type="Proteomes" id="UP000236736">
    <property type="component" value="Unassembled WGS sequence"/>
</dbReference>
<proteinExistence type="predicted"/>
<gene>
    <name evidence="1" type="ORF">SAMN03080598_00125</name>
</gene>
<dbReference type="InterPro" id="IPR050793">
    <property type="entry name" value="CMP-NeuNAc_synthase"/>
</dbReference>